<dbReference type="OrthoDB" id="5988045at2759"/>
<evidence type="ECO:0000313" key="3">
    <source>
        <dbReference type="Proteomes" id="UP000225706"/>
    </source>
</evidence>
<reference evidence="3" key="1">
    <citation type="journal article" date="2017" name="bioRxiv">
        <title>Comparative analysis of the genomes of Stylophora pistillata and Acropora digitifera provides evidence for extensive differences between species of corals.</title>
        <authorList>
            <person name="Voolstra C.R."/>
            <person name="Li Y."/>
            <person name="Liew Y.J."/>
            <person name="Baumgarten S."/>
            <person name="Zoccola D."/>
            <person name="Flot J.-F."/>
            <person name="Tambutte S."/>
            <person name="Allemand D."/>
            <person name="Aranda M."/>
        </authorList>
    </citation>
    <scope>NUCLEOTIDE SEQUENCE [LARGE SCALE GENOMIC DNA]</scope>
</reference>
<name>A0A2B4S1B5_STYPI</name>
<comment type="caution">
    <text evidence="2">The sequence shown here is derived from an EMBL/GenBank/DDBJ whole genome shotgun (WGS) entry which is preliminary data.</text>
</comment>
<proteinExistence type="predicted"/>
<sequence length="767" mass="85524">MTVRQWANLTFDKHALWRASGEVPLWVTSSLEHVGPVKVTGVIQNEGRGVIEAEVKPVGCKHLAETMAIACNGNELPSCAGKFTFLLPANIPTAYHISLKFRALTGEMLDAISLPILTHYQQTNLLDYWEGHSLPSLELPIPKKQLVGILGIPEAQKIVSYFQELVENGAIGCFRQDQLRLIQHTQTSNHVKAKFQDLLLAVQLEECLIGYQMEDLEGCKRVGEHVCIQANRNHSTNYNALVGRAKSVVSGAYKMEKEFVKAEELLDSSTELLQAVVPGVETSINRTSFAALLCEKADVVGINTSEEKKLKKALKDVIQHYRHQLEGNQSRIARSPRRALIRAILYYLCSTKDKATNLQTDVSHKALTRAEEFAEQFMREFLPNCPMRDRAGFFNAYGDLLTRKGHYEEATHSVSEALKIAEDLRLGIDVKGARDRLQQLNRLGMERAETGRSHPEFAERRVEEYHGFQGPGSSQWRSDNEGTQDITDSDTDDNDSSDDRMKESEVESDLDEDDVLEVCSCPCDEKACDSDIDEDDLKTAYVGIHQFVNDAVEVMYDPFHPYDREVIEFFDTTTYLGGKGTASFIRGPMNLGDGKGSHRTREKRINLGRPSESVCRKYQAGYTPDPGVIKALSLAFIDLVKDDGETAPLLKSDNSEVTPCALENDGTPLKTAIEFDSRLKENVALKFKVDLAYVKEHTNPSADECRNNIITEAVVSSLTTLDKFSLPCAVDYATQKGKTGEAMANEFENHIRRAKHAKGAHQASGIF</sequence>
<feature type="compositionally biased region" description="Acidic residues" evidence="1">
    <location>
        <begin position="487"/>
        <end position="496"/>
    </location>
</feature>
<evidence type="ECO:0000313" key="2">
    <source>
        <dbReference type="EMBL" id="PFX22348.1"/>
    </source>
</evidence>
<dbReference type="AlphaFoldDB" id="A0A2B4S1B5"/>
<gene>
    <name evidence="2" type="ORF">AWC38_SpisGene13104</name>
</gene>
<feature type="region of interest" description="Disordered" evidence="1">
    <location>
        <begin position="467"/>
        <end position="511"/>
    </location>
</feature>
<protein>
    <submittedName>
        <fullName evidence="2">Uncharacterized protein</fullName>
    </submittedName>
</protein>
<evidence type="ECO:0000256" key="1">
    <source>
        <dbReference type="SAM" id="MobiDB-lite"/>
    </source>
</evidence>
<dbReference type="EMBL" id="LSMT01000242">
    <property type="protein sequence ID" value="PFX22348.1"/>
    <property type="molecule type" value="Genomic_DNA"/>
</dbReference>
<organism evidence="2 3">
    <name type="scientific">Stylophora pistillata</name>
    <name type="common">Smooth cauliflower coral</name>
    <dbReference type="NCBI Taxonomy" id="50429"/>
    <lineage>
        <taxon>Eukaryota</taxon>
        <taxon>Metazoa</taxon>
        <taxon>Cnidaria</taxon>
        <taxon>Anthozoa</taxon>
        <taxon>Hexacorallia</taxon>
        <taxon>Scleractinia</taxon>
        <taxon>Astrocoeniina</taxon>
        <taxon>Pocilloporidae</taxon>
        <taxon>Stylophora</taxon>
    </lineage>
</organism>
<dbReference type="Proteomes" id="UP000225706">
    <property type="component" value="Unassembled WGS sequence"/>
</dbReference>
<keyword evidence="3" id="KW-1185">Reference proteome</keyword>
<accession>A0A2B4S1B5</accession>